<feature type="compositionally biased region" description="Basic and acidic residues" evidence="5">
    <location>
        <begin position="54"/>
        <end position="73"/>
    </location>
</feature>
<dbReference type="PANTHER" id="PTHR18934">
    <property type="entry name" value="ATP-DEPENDENT RNA HELICASE"/>
    <property type="match status" value="1"/>
</dbReference>
<comment type="caution">
    <text evidence="8">The sequence shown here is derived from an EMBL/GenBank/DDBJ whole genome shotgun (WGS) entry which is preliminary data.</text>
</comment>
<protein>
    <submittedName>
        <fullName evidence="8">ATP-dependent RNA helicase HrpA</fullName>
        <ecNumber evidence="8">3.6.4.13</ecNumber>
    </submittedName>
</protein>
<dbReference type="InterPro" id="IPR001650">
    <property type="entry name" value="Helicase_C-like"/>
</dbReference>
<dbReference type="PROSITE" id="PS51194">
    <property type="entry name" value="HELICASE_CTER"/>
    <property type="match status" value="1"/>
</dbReference>
<dbReference type="NCBIfam" id="TIGR01967">
    <property type="entry name" value="DEAH_box_HrpA"/>
    <property type="match status" value="1"/>
</dbReference>
<dbReference type="GO" id="GO:0005524">
    <property type="term" value="F:ATP binding"/>
    <property type="evidence" value="ECO:0007669"/>
    <property type="project" value="UniProtKB-KW"/>
</dbReference>
<dbReference type="Pfam" id="PF00271">
    <property type="entry name" value="Helicase_C"/>
    <property type="match status" value="1"/>
</dbReference>
<evidence type="ECO:0000256" key="1">
    <source>
        <dbReference type="ARBA" id="ARBA00022741"/>
    </source>
</evidence>
<organism evidence="8 9">
    <name type="scientific">Pseudoduganella guangdongensis</name>
    <dbReference type="NCBI Taxonomy" id="2692179"/>
    <lineage>
        <taxon>Bacteria</taxon>
        <taxon>Pseudomonadati</taxon>
        <taxon>Pseudomonadota</taxon>
        <taxon>Betaproteobacteria</taxon>
        <taxon>Burkholderiales</taxon>
        <taxon>Oxalobacteraceae</taxon>
        <taxon>Telluria group</taxon>
        <taxon>Pseudoduganella</taxon>
    </lineage>
</organism>
<proteinExistence type="predicted"/>
<feature type="region of interest" description="Disordered" evidence="5">
    <location>
        <begin position="1"/>
        <end position="73"/>
    </location>
</feature>
<dbReference type="Pfam" id="PF11898">
    <property type="entry name" value="DUF3418"/>
    <property type="match status" value="1"/>
</dbReference>
<dbReference type="Pfam" id="PF00270">
    <property type="entry name" value="DEAD"/>
    <property type="match status" value="1"/>
</dbReference>
<dbReference type="SMART" id="SM00490">
    <property type="entry name" value="HELICc"/>
    <property type="match status" value="1"/>
</dbReference>
<dbReference type="EMBL" id="WWCJ01000004">
    <property type="protein sequence ID" value="MYN01949.1"/>
    <property type="molecule type" value="Genomic_DNA"/>
</dbReference>
<keyword evidence="1" id="KW-0547">Nucleotide-binding</keyword>
<dbReference type="Pfam" id="PF07717">
    <property type="entry name" value="OB_NTP_bind"/>
    <property type="match status" value="1"/>
</dbReference>
<evidence type="ECO:0000313" key="8">
    <source>
        <dbReference type="EMBL" id="MYN01949.1"/>
    </source>
</evidence>
<reference evidence="8 9" key="1">
    <citation type="submission" date="2019-12" db="EMBL/GenBank/DDBJ databases">
        <title>Novel species isolated from a subtropical stream in China.</title>
        <authorList>
            <person name="Lu H."/>
        </authorList>
    </citation>
    <scope>NUCLEOTIDE SEQUENCE [LARGE SCALE GENOMIC DNA]</scope>
    <source>
        <strain evidence="8 9">DS3</strain>
    </source>
</reference>
<sequence>MSEASKKNPPQQPGSQRPQGEPRPQARRAPAPGGGRAPAGADAVARTPGAAPRRAGERGEGRRERETPEQRAAREAVQAFRNPLPPITFPEDLPVSGRRAEIAAALSQHQVVIVSGETGSGKTTQLPKICLELGRGQKGLIGHTQPRRIAASSTAKRIAVELGTPLGETVGYKVRFNDTLSKGASVKLMTDGILLAETQTDPLLKGYDTIIIDEAHERSLNIDFLLGYLKQILPRRPDLKVIITSATIDAERFARHFSQEGKPPVPVIEVSGRLYAVEVRYRPVERDQVVVPGAQQGPDAKGARTAAARDKRDLMDAIIDGVDEVCRIGSGDVLVFLPGEREIRDAAEALRKHHPPHVEILPLFARLSVEEQDRVFRTTNARRIVLATNVAETSLTVPGIRYVVDAGLARVKRYSYRNKVEQLQIEPVAQSAANQRAGRCGRVADGVCIRLYDEQDFLQRPKFTDPEILRSSLASVILRMKSLHLTDVESFPFIEPPLGRAIADGYQLLQELGAVDDDNALTPLGRKLAKLPLDPRVGRMILGAQEFDCLNEVLIVAAALSVQDPRDRPVEHQQAADEAHKKFADEKSEFLSYLKIWQWFENAIEHKKSNRQLMDTCRASFLNQLRLREWRDVHSQLLTIVKEQGWRTNALPATYDQLHMALLTGLLGNIGFKGEDEPGGAYLGARGIKFHIWPGSHLSKKPGKWIVSAELVETTRLYARCVARIEPEWIEKIGGHLLKKSWGEPRWEKRPAQVTASERATLYGLVVYSQRRINYGLKNPVEAREIFIRDALVGGDYDTRAPFFAHNHKLVREIENLEHKSRRQDVLVDDQLIEAFYDKEIPAEVVNGAGFEKWYKDASHDNPKLLFLIRDDLMRHEAAGITTDLFPKKMMAAGMEMQLSYHFEPGTPRDGVTLTVPLYALNQLSRERCEWLVPGMLKEKVHLLLKTLPQKQRRHMVPLPDYAAKFCERTEFGRGDLVDAIIADIRKQITISVLTSDFKPEQLPAHHFMNFKVVDEHGRQLDMGRNLATLQAEYGLQARQSFQRMAEGGNTPASAAQLAQLAGGGAGSAKPKHGGIAADAARGAGKAPTPAATPAAAGGASAAQHTNISTWSFGELPELLEITQGKLSLIGFPALVDKGTHCDLEVFDDPNVAARTHRIGLRRLFMLQMRDQIKFVEKSIPNLQQMGMQFMAMGTQEELRDQIIAKAIDIACLQDPLPLDEASFIKRKDEGKSRIVLLVNEIARLVSQVLTEYHGLPKRLQGINQQVAQDMQQQLQGLVHKRFLIENEFSQLSHFPRYLKAMNVRLEKLRADPARDAKSMAEWNVAAAPFQRLMRDKSAGKNTDPKLVEYRWMLEELRVSLFAQELRTPMPVSVKRLTKVWESMQR</sequence>
<dbReference type="GO" id="GO:0003723">
    <property type="term" value="F:RNA binding"/>
    <property type="evidence" value="ECO:0007669"/>
    <property type="project" value="TreeGrafter"/>
</dbReference>
<dbReference type="SUPFAM" id="SSF52540">
    <property type="entry name" value="P-loop containing nucleoside triphosphate hydrolases"/>
    <property type="match status" value="1"/>
</dbReference>
<evidence type="ECO:0000259" key="7">
    <source>
        <dbReference type="PROSITE" id="PS51194"/>
    </source>
</evidence>
<dbReference type="InterPro" id="IPR048333">
    <property type="entry name" value="HA2_WH"/>
</dbReference>
<evidence type="ECO:0000256" key="4">
    <source>
        <dbReference type="ARBA" id="ARBA00022840"/>
    </source>
</evidence>
<evidence type="ECO:0000256" key="5">
    <source>
        <dbReference type="SAM" id="MobiDB-lite"/>
    </source>
</evidence>
<feature type="domain" description="Helicase C-terminal" evidence="7">
    <location>
        <begin position="313"/>
        <end position="484"/>
    </location>
</feature>
<evidence type="ECO:0000259" key="6">
    <source>
        <dbReference type="PROSITE" id="PS51192"/>
    </source>
</evidence>
<dbReference type="Gene3D" id="1.20.120.1080">
    <property type="match status" value="1"/>
</dbReference>
<dbReference type="CDD" id="cd18791">
    <property type="entry name" value="SF2_C_RHA"/>
    <property type="match status" value="1"/>
</dbReference>
<keyword evidence="4" id="KW-0067">ATP-binding</keyword>
<dbReference type="Pfam" id="PF04408">
    <property type="entry name" value="WHD_HA2"/>
    <property type="match status" value="1"/>
</dbReference>
<dbReference type="InterPro" id="IPR027417">
    <property type="entry name" value="P-loop_NTPase"/>
</dbReference>
<dbReference type="GO" id="GO:0016787">
    <property type="term" value="F:hydrolase activity"/>
    <property type="evidence" value="ECO:0007669"/>
    <property type="project" value="UniProtKB-KW"/>
</dbReference>
<dbReference type="InterPro" id="IPR011545">
    <property type="entry name" value="DEAD/DEAH_box_helicase_dom"/>
</dbReference>
<dbReference type="SMART" id="SM00382">
    <property type="entry name" value="AAA"/>
    <property type="match status" value="1"/>
</dbReference>
<dbReference type="InterPro" id="IPR003593">
    <property type="entry name" value="AAA+_ATPase"/>
</dbReference>
<gene>
    <name evidence="8" type="primary">hrpA</name>
    <name evidence="8" type="ORF">GTP41_07520</name>
</gene>
<keyword evidence="2 8" id="KW-0378">Hydrolase</keyword>
<dbReference type="SMART" id="SM00847">
    <property type="entry name" value="HA2"/>
    <property type="match status" value="1"/>
</dbReference>
<dbReference type="FunFam" id="1.20.120.1080:FF:000005">
    <property type="entry name" value="ATP-dependent helicase HrpA"/>
    <property type="match status" value="1"/>
</dbReference>
<feature type="compositionally biased region" description="Low complexity" evidence="5">
    <location>
        <begin position="13"/>
        <end position="31"/>
    </location>
</feature>
<keyword evidence="3 8" id="KW-0347">Helicase</keyword>
<dbReference type="RefSeq" id="WP_161024940.1">
    <property type="nucleotide sequence ID" value="NZ_WWCJ01000004.1"/>
</dbReference>
<name>A0A6N9HEX5_9BURK</name>
<feature type="region of interest" description="Disordered" evidence="5">
    <location>
        <begin position="1063"/>
        <end position="1098"/>
    </location>
</feature>
<dbReference type="InterPro" id="IPR011709">
    <property type="entry name" value="DEAD-box_helicase_OB_fold"/>
</dbReference>
<dbReference type="EC" id="3.6.4.13" evidence="8"/>
<dbReference type="Gene3D" id="3.40.50.300">
    <property type="entry name" value="P-loop containing nucleotide triphosphate hydrolases"/>
    <property type="match status" value="2"/>
</dbReference>
<dbReference type="InterPro" id="IPR007502">
    <property type="entry name" value="Helicase-assoc_dom"/>
</dbReference>
<keyword evidence="9" id="KW-1185">Reference proteome</keyword>
<dbReference type="GO" id="GO:0003724">
    <property type="term" value="F:RNA helicase activity"/>
    <property type="evidence" value="ECO:0007669"/>
    <property type="project" value="UniProtKB-EC"/>
</dbReference>
<accession>A0A6N9HEX5</accession>
<dbReference type="Pfam" id="PF21010">
    <property type="entry name" value="HA2_C"/>
    <property type="match status" value="1"/>
</dbReference>
<feature type="domain" description="Helicase ATP-binding" evidence="6">
    <location>
        <begin position="103"/>
        <end position="266"/>
    </location>
</feature>
<dbReference type="InterPro" id="IPR024590">
    <property type="entry name" value="HrpA_C"/>
</dbReference>
<dbReference type="SMART" id="SM00487">
    <property type="entry name" value="DEXDc"/>
    <property type="match status" value="1"/>
</dbReference>
<dbReference type="PROSITE" id="PS51192">
    <property type="entry name" value="HELICASE_ATP_BIND_1"/>
    <property type="match status" value="1"/>
</dbReference>
<dbReference type="InterPro" id="IPR010222">
    <property type="entry name" value="RNA_helicase_HrpA"/>
</dbReference>
<feature type="compositionally biased region" description="Low complexity" evidence="5">
    <location>
        <begin position="1074"/>
        <end position="1098"/>
    </location>
</feature>
<feature type="compositionally biased region" description="Low complexity" evidence="5">
    <location>
        <begin position="38"/>
        <end position="53"/>
    </location>
</feature>
<evidence type="ECO:0000256" key="2">
    <source>
        <dbReference type="ARBA" id="ARBA00022801"/>
    </source>
</evidence>
<evidence type="ECO:0000313" key="9">
    <source>
        <dbReference type="Proteomes" id="UP000448575"/>
    </source>
</evidence>
<dbReference type="InterPro" id="IPR014001">
    <property type="entry name" value="Helicase_ATP-bd"/>
</dbReference>
<dbReference type="Proteomes" id="UP000448575">
    <property type="component" value="Unassembled WGS sequence"/>
</dbReference>
<evidence type="ECO:0000256" key="3">
    <source>
        <dbReference type="ARBA" id="ARBA00022806"/>
    </source>
</evidence>
<dbReference type="PANTHER" id="PTHR18934:SF99">
    <property type="entry name" value="ATP-DEPENDENT RNA HELICASE DHX37-RELATED"/>
    <property type="match status" value="1"/>
</dbReference>